<comment type="caution">
    <text evidence="3">The sequence shown here is derived from an EMBL/GenBank/DDBJ whole genome shotgun (WGS) entry which is preliminary data.</text>
</comment>
<dbReference type="AlphaFoldDB" id="A0A0G0I7P0"/>
<dbReference type="Proteomes" id="UP000034366">
    <property type="component" value="Unassembled WGS sequence"/>
</dbReference>
<dbReference type="Pfam" id="PF00534">
    <property type="entry name" value="Glycos_transf_1"/>
    <property type="match status" value="1"/>
</dbReference>
<evidence type="ECO:0000259" key="2">
    <source>
        <dbReference type="Pfam" id="PF13439"/>
    </source>
</evidence>
<protein>
    <recommendedName>
        <fullName evidence="5">Glycosyl transferase group 1</fullName>
    </recommendedName>
</protein>
<reference evidence="3 4" key="1">
    <citation type="journal article" date="2015" name="Nature">
        <title>rRNA introns, odd ribosomes, and small enigmatic genomes across a large radiation of phyla.</title>
        <authorList>
            <person name="Brown C.T."/>
            <person name="Hug L.A."/>
            <person name="Thomas B.C."/>
            <person name="Sharon I."/>
            <person name="Castelle C.J."/>
            <person name="Singh A."/>
            <person name="Wilkins M.J."/>
            <person name="Williams K.H."/>
            <person name="Banfield J.F."/>
        </authorList>
    </citation>
    <scope>NUCLEOTIDE SEQUENCE [LARGE SCALE GENOMIC DNA]</scope>
</reference>
<evidence type="ECO:0000313" key="4">
    <source>
        <dbReference type="Proteomes" id="UP000034366"/>
    </source>
</evidence>
<dbReference type="InterPro" id="IPR001296">
    <property type="entry name" value="Glyco_trans_1"/>
</dbReference>
<name>A0A0G0I7P0_9BACT</name>
<feature type="domain" description="Glycosyltransferase subfamily 4-like N-terminal" evidence="2">
    <location>
        <begin position="14"/>
        <end position="177"/>
    </location>
</feature>
<feature type="domain" description="Glycosyl transferase family 1" evidence="1">
    <location>
        <begin position="183"/>
        <end position="347"/>
    </location>
</feature>
<dbReference type="Gene3D" id="3.40.50.2000">
    <property type="entry name" value="Glycogen Phosphorylase B"/>
    <property type="match status" value="2"/>
</dbReference>
<evidence type="ECO:0000313" key="3">
    <source>
        <dbReference type="EMBL" id="KKQ50557.1"/>
    </source>
</evidence>
<evidence type="ECO:0008006" key="5">
    <source>
        <dbReference type="Google" id="ProtNLM"/>
    </source>
</evidence>
<evidence type="ECO:0000259" key="1">
    <source>
        <dbReference type="Pfam" id="PF00534"/>
    </source>
</evidence>
<dbReference type="Pfam" id="PF13439">
    <property type="entry name" value="Glyco_transf_4"/>
    <property type="match status" value="1"/>
</dbReference>
<organism evidence="3 4">
    <name type="scientific">Candidatus Woesebacteria bacterium GW2011_GWD1_38_10</name>
    <dbReference type="NCBI Taxonomy" id="1618592"/>
    <lineage>
        <taxon>Bacteria</taxon>
        <taxon>Candidatus Woeseibacteriota</taxon>
    </lineage>
</organism>
<dbReference type="InterPro" id="IPR028098">
    <property type="entry name" value="Glyco_trans_4-like_N"/>
</dbReference>
<accession>A0A0G0I7P0</accession>
<dbReference type="CDD" id="cd03801">
    <property type="entry name" value="GT4_PimA-like"/>
    <property type="match status" value="1"/>
</dbReference>
<dbReference type="InterPro" id="IPR050194">
    <property type="entry name" value="Glycosyltransferase_grp1"/>
</dbReference>
<proteinExistence type="predicted"/>
<gene>
    <name evidence="3" type="ORF">US67_C0004G0001</name>
</gene>
<dbReference type="GO" id="GO:0016757">
    <property type="term" value="F:glycosyltransferase activity"/>
    <property type="evidence" value="ECO:0007669"/>
    <property type="project" value="InterPro"/>
</dbReference>
<dbReference type="SUPFAM" id="SSF53756">
    <property type="entry name" value="UDP-Glycosyltransferase/glycogen phosphorylase"/>
    <property type="match status" value="1"/>
</dbReference>
<dbReference type="EMBL" id="LBTW01000004">
    <property type="protein sequence ID" value="KKQ50557.1"/>
    <property type="molecule type" value="Genomic_DNA"/>
</dbReference>
<dbReference type="PANTHER" id="PTHR45947">
    <property type="entry name" value="SULFOQUINOVOSYL TRANSFERASE SQD2"/>
    <property type="match status" value="1"/>
</dbReference>
<dbReference type="PANTHER" id="PTHR45947:SF3">
    <property type="entry name" value="SULFOQUINOVOSYL TRANSFERASE SQD2"/>
    <property type="match status" value="1"/>
</dbReference>
<sequence>MNILITLSYYSPNVSGLTIYAKNLSEELVKKGHMVKIITSRHKKDLKKNEIINGVVISRAFTPFLIGRGPIMPLYPFEIVPDLLKADVINLHLPSFESVVPAILGKLFGKKIIVTYQCDVPLWRGFVNIMSYFVLYISHRITCKLADNIIALSKDYAGNSHFLSKYTNKIKYVNPPIKLSHPNKRFMHKHNNIKYKIGFVGRIAQEKGIENLISTIPHLKKEVGGSFRIFFVGPSDEVIGGGYINNFNKMVKKHGDKIEYLGKFNDAKLAGFYDSIDLLVLPSTQKLEAFGMVQVEAMLSGCPVVSTNIPGVRIPVKETGMGIIVSPNNKTELVKAIVEVLTNRKKYLKKRGDIEKIFGLDKVISEYEKIFTKK</sequence>